<keyword evidence="2" id="KW-1185">Reference proteome</keyword>
<protein>
    <submittedName>
        <fullName evidence="1">Uncharacterized protein</fullName>
    </submittedName>
</protein>
<dbReference type="RefSeq" id="WP_154045347.1">
    <property type="nucleotide sequence ID" value="NZ_LT670848.1"/>
</dbReference>
<evidence type="ECO:0000313" key="2">
    <source>
        <dbReference type="Proteomes" id="UP000190235"/>
    </source>
</evidence>
<gene>
    <name evidence="1" type="ORF">SAMN05878281_1607</name>
</gene>
<proteinExistence type="predicted"/>
<accession>A0A1M7KVL6</accession>
<dbReference type="AlphaFoldDB" id="A0A1M7KVL6"/>
<sequence length="49" mass="5868">MREIPEKYREELKEKIKEESLEFDLQTSLTRLYAAKNNNQNNALFYGNS</sequence>
<organism evidence="1 2">
    <name type="scientific">Salegentibacter salegens</name>
    <dbReference type="NCBI Taxonomy" id="143223"/>
    <lineage>
        <taxon>Bacteria</taxon>
        <taxon>Pseudomonadati</taxon>
        <taxon>Bacteroidota</taxon>
        <taxon>Flavobacteriia</taxon>
        <taxon>Flavobacteriales</taxon>
        <taxon>Flavobacteriaceae</taxon>
        <taxon>Salegentibacter</taxon>
    </lineage>
</organism>
<evidence type="ECO:0000313" key="1">
    <source>
        <dbReference type="EMBL" id="SHM69099.1"/>
    </source>
</evidence>
<name>A0A1M7KVL6_9FLAO</name>
<dbReference type="Proteomes" id="UP000190235">
    <property type="component" value="Chromosome I"/>
</dbReference>
<dbReference type="EMBL" id="LT670848">
    <property type="protein sequence ID" value="SHM69099.1"/>
    <property type="molecule type" value="Genomic_DNA"/>
</dbReference>
<reference evidence="2" key="1">
    <citation type="submission" date="2016-11" db="EMBL/GenBank/DDBJ databases">
        <authorList>
            <person name="Varghese N."/>
            <person name="Submissions S."/>
        </authorList>
    </citation>
    <scope>NUCLEOTIDE SEQUENCE [LARGE SCALE GENOMIC DNA]</scope>
    <source>
        <strain evidence="2">ACAM 48</strain>
    </source>
</reference>
<dbReference type="STRING" id="143223.SAMN05878281_1607"/>